<dbReference type="EMBL" id="AYXG01000224">
    <property type="protein sequence ID" value="EWC58960.1"/>
    <property type="molecule type" value="Genomic_DNA"/>
</dbReference>
<dbReference type="Proteomes" id="UP000019277">
    <property type="component" value="Unassembled WGS sequence"/>
</dbReference>
<reference evidence="1 2" key="1">
    <citation type="journal article" date="2014" name="Genome Announc.">
        <title>Draft Genome Sequence of the Antitrypanosomally Active Sponge-Associated Bacterium Actinokineospora sp. Strain EG49.</title>
        <authorList>
            <person name="Harjes J."/>
            <person name="Ryu T."/>
            <person name="Abdelmohsen U.R."/>
            <person name="Moitinho-Silva L."/>
            <person name="Horn H."/>
            <person name="Ravasi T."/>
            <person name="Hentschel U."/>
        </authorList>
    </citation>
    <scope>NUCLEOTIDE SEQUENCE [LARGE SCALE GENOMIC DNA]</scope>
    <source>
        <strain evidence="1 2">EG49</strain>
    </source>
</reference>
<gene>
    <name evidence="1" type="ORF">UO65_5756</name>
</gene>
<evidence type="ECO:0000313" key="1">
    <source>
        <dbReference type="EMBL" id="EWC58960.1"/>
    </source>
</evidence>
<keyword evidence="2" id="KW-1185">Reference proteome</keyword>
<dbReference type="OrthoDB" id="5189801at2"/>
<dbReference type="PATRIC" id="fig|909613.9.peg.5756"/>
<accession>W7IDL2</accession>
<name>W7IDL2_9PSEU</name>
<dbReference type="AlphaFoldDB" id="W7IDL2"/>
<organism evidence="1 2">
    <name type="scientific">Actinokineospora spheciospongiae</name>
    <dbReference type="NCBI Taxonomy" id="909613"/>
    <lineage>
        <taxon>Bacteria</taxon>
        <taxon>Bacillati</taxon>
        <taxon>Actinomycetota</taxon>
        <taxon>Actinomycetes</taxon>
        <taxon>Pseudonocardiales</taxon>
        <taxon>Pseudonocardiaceae</taxon>
        <taxon>Actinokineospora</taxon>
    </lineage>
</organism>
<sequence length="226" mass="24079">MSALVLACGNATTTARPDALTVRHGLDLVELPERPGRGALDPVLKSFAGDRLVVHGTDADLAAVVLRLMRTDRLGAVAVGYLPVDPDGSRVVPLWGLPRDRERLAAAAVSGEVDPFPLIRDDAGGVLVGGGVVDQPQGVAYCDDETALRGRAKRIEVAPDPDGGPGLVARVTRGGLFAKKVSTHHGRAFQIGCLRTRFERDGVPTDAAKWTWYRHTEDLRVARGLL</sequence>
<comment type="caution">
    <text evidence="1">The sequence shown here is derived from an EMBL/GenBank/DDBJ whole genome shotgun (WGS) entry which is preliminary data.</text>
</comment>
<protein>
    <submittedName>
        <fullName evidence="1">Uncharacterized protein</fullName>
    </submittedName>
</protein>
<proteinExistence type="predicted"/>
<dbReference type="eggNOG" id="COG1597">
    <property type="taxonomic scope" value="Bacteria"/>
</dbReference>
<dbReference type="RefSeq" id="WP_084176342.1">
    <property type="nucleotide sequence ID" value="NZ_AYXG01000224.1"/>
</dbReference>
<dbReference type="STRING" id="909613.UO65_5756"/>
<evidence type="ECO:0000313" key="2">
    <source>
        <dbReference type="Proteomes" id="UP000019277"/>
    </source>
</evidence>